<feature type="region of interest" description="Disordered" evidence="10">
    <location>
        <begin position="113"/>
        <end position="136"/>
    </location>
</feature>
<protein>
    <submittedName>
        <fullName evidence="12">Type VII secretion protein EccB</fullName>
    </submittedName>
</protein>
<evidence type="ECO:0000256" key="2">
    <source>
        <dbReference type="ARBA" id="ARBA00008149"/>
    </source>
</evidence>
<dbReference type="NCBIfam" id="TIGR03919">
    <property type="entry name" value="T7SS_EccB"/>
    <property type="match status" value="1"/>
</dbReference>
<keyword evidence="7" id="KW-0067">ATP-binding</keyword>
<dbReference type="Pfam" id="PF05108">
    <property type="entry name" value="T7SS_ESX1_EccB"/>
    <property type="match status" value="1"/>
</dbReference>
<keyword evidence="3" id="KW-1003">Cell membrane</keyword>
<evidence type="ECO:0000256" key="3">
    <source>
        <dbReference type="ARBA" id="ARBA00022475"/>
    </source>
</evidence>
<evidence type="ECO:0000256" key="5">
    <source>
        <dbReference type="ARBA" id="ARBA00022741"/>
    </source>
</evidence>
<dbReference type="Gene3D" id="3.30.2390.20">
    <property type="entry name" value="Type VII secretion system EccB, repeat 1 domain"/>
    <property type="match status" value="1"/>
</dbReference>
<dbReference type="PANTHER" id="PTHR40765">
    <property type="entry name" value="ESX-2 SECRETION SYSTEM ATPASE ECCB2"/>
    <property type="match status" value="1"/>
</dbReference>
<evidence type="ECO:0000313" key="12">
    <source>
        <dbReference type="EMBL" id="MCP2260213.1"/>
    </source>
</evidence>
<keyword evidence="8 11" id="KW-1133">Transmembrane helix</keyword>
<evidence type="ECO:0000313" key="13">
    <source>
        <dbReference type="Proteomes" id="UP001205311"/>
    </source>
</evidence>
<evidence type="ECO:0000256" key="11">
    <source>
        <dbReference type="SAM" id="Phobius"/>
    </source>
</evidence>
<name>A0ABT1HXG8_STRSD</name>
<dbReference type="InterPro" id="IPR044857">
    <property type="entry name" value="T7SS_EccB_R1"/>
</dbReference>
<keyword evidence="6" id="KW-0378">Hydrolase</keyword>
<proteinExistence type="inferred from homology"/>
<feature type="transmembrane region" description="Helical" evidence="11">
    <location>
        <begin position="43"/>
        <end position="64"/>
    </location>
</feature>
<evidence type="ECO:0000256" key="1">
    <source>
        <dbReference type="ARBA" id="ARBA00004162"/>
    </source>
</evidence>
<evidence type="ECO:0000256" key="8">
    <source>
        <dbReference type="ARBA" id="ARBA00022989"/>
    </source>
</evidence>
<comment type="subcellular location">
    <subcellularLocation>
        <location evidence="1">Cell membrane</location>
        <topology evidence="1">Single-pass membrane protein</topology>
    </subcellularLocation>
</comment>
<dbReference type="PANTHER" id="PTHR40765:SF2">
    <property type="entry name" value="ESX-2 SECRETION SYSTEM ATPASE ECCB2"/>
    <property type="match status" value="1"/>
</dbReference>
<evidence type="ECO:0000256" key="6">
    <source>
        <dbReference type="ARBA" id="ARBA00022801"/>
    </source>
</evidence>
<keyword evidence="5" id="KW-0547">Nucleotide-binding</keyword>
<reference evidence="12 13" key="1">
    <citation type="submission" date="2022-06" db="EMBL/GenBank/DDBJ databases">
        <title>Genomic Encyclopedia of Archaeal and Bacterial Type Strains, Phase II (KMG-II): from individual species to whole genera.</title>
        <authorList>
            <person name="Goeker M."/>
        </authorList>
    </citation>
    <scope>NUCLEOTIDE SEQUENCE [LARGE SCALE GENOMIC DNA]</scope>
    <source>
        <strain evidence="12 13">DSM 40477</strain>
    </source>
</reference>
<keyword evidence="9 11" id="KW-0472">Membrane</keyword>
<sequence>MPSTPTTKSQVQAYRFVLRRMESALTRKDAVMLHEPMRTHQRALAAGALLAVVGVLGFLIFGVLKPKGSLPKDGGIVISKQTGAVYVVAGNPQQLIPTPNIASAKLLLMARAQQGGQGGQGGPAGAGPGPGAADPIVVDESALQNTPKGPLTGMPGAPEMLPTHADQQVVPVWSVCDELRPDPTAPENKKPDVETTALIGVEQSIDALGDNRVILARASNGQHYLLYTNKKDRRTVVRAQIDVTNQQVMSALRLTGADPRPISTALLNAIPEVGKVEAPAIQGQGGEPAFSIRGAKIGNVVRAYRTGQAEEYFVVLRDGVQQVPQAVAELIRYSDPKTGVVKPIDVPPADVAKTAPDAQKLKIDDLPVVTPEHVLKVSDATVTCLRWSGKDGKPETTVTVGRRVPLPDKMRPVKLAQYKLDNLENIDLAFMPPGKGAVVRSVNTQMDVASGPISVVSDRGVRYGVPSEEIAKGLGLGDRYAPAPQSILQLLPNGPALDPAMADRIYDSLSVDANAPRAEPPAGEQSGGQAGGQQGTGQTGK</sequence>
<feature type="compositionally biased region" description="Gly residues" evidence="10">
    <location>
        <begin position="115"/>
        <end position="130"/>
    </location>
</feature>
<comment type="similarity">
    <text evidence="2">Belongs to the EccB family.</text>
</comment>
<dbReference type="Gene3D" id="2.40.50.910">
    <property type="entry name" value="Type VII secretion system EccB, repeat 3 domain"/>
    <property type="match status" value="1"/>
</dbReference>
<dbReference type="Proteomes" id="UP001205311">
    <property type="component" value="Unassembled WGS sequence"/>
</dbReference>
<keyword evidence="13" id="KW-1185">Reference proteome</keyword>
<accession>A0ABT1HXG8</accession>
<dbReference type="RefSeq" id="WP_301304893.1">
    <property type="nucleotide sequence ID" value="NZ_JAMTCP010000024.1"/>
</dbReference>
<evidence type="ECO:0000256" key="9">
    <source>
        <dbReference type="ARBA" id="ARBA00023136"/>
    </source>
</evidence>
<gene>
    <name evidence="12" type="ORF">LX15_003926</name>
</gene>
<evidence type="ECO:0000256" key="4">
    <source>
        <dbReference type="ARBA" id="ARBA00022692"/>
    </source>
</evidence>
<dbReference type="InterPro" id="IPR042485">
    <property type="entry name" value="T7SS_EccB_R3"/>
</dbReference>
<dbReference type="EMBL" id="JAMTCP010000024">
    <property type="protein sequence ID" value="MCP2260213.1"/>
    <property type="molecule type" value="Genomic_DNA"/>
</dbReference>
<feature type="compositionally biased region" description="Gly residues" evidence="10">
    <location>
        <begin position="525"/>
        <end position="541"/>
    </location>
</feature>
<dbReference type="InterPro" id="IPR007795">
    <property type="entry name" value="T7SS_EccB"/>
</dbReference>
<organism evidence="12 13">
    <name type="scientific">Streptoalloteichus tenebrarius (strain ATCC 17920 / DSM 40477 / JCM 4838 / CBS 697.72 / NBRC 16177 / NCIMB 11028 / NRRL B-12390 / A12253. 1 / ISP 5477)</name>
    <name type="common">Streptomyces tenebrarius</name>
    <dbReference type="NCBI Taxonomy" id="1933"/>
    <lineage>
        <taxon>Bacteria</taxon>
        <taxon>Bacillati</taxon>
        <taxon>Actinomycetota</taxon>
        <taxon>Actinomycetes</taxon>
        <taxon>Pseudonocardiales</taxon>
        <taxon>Pseudonocardiaceae</taxon>
        <taxon>Streptoalloteichus</taxon>
    </lineage>
</organism>
<keyword evidence="4 11" id="KW-0812">Transmembrane</keyword>
<evidence type="ECO:0000256" key="7">
    <source>
        <dbReference type="ARBA" id="ARBA00022840"/>
    </source>
</evidence>
<evidence type="ECO:0000256" key="10">
    <source>
        <dbReference type="SAM" id="MobiDB-lite"/>
    </source>
</evidence>
<comment type="caution">
    <text evidence="12">The sequence shown here is derived from an EMBL/GenBank/DDBJ whole genome shotgun (WGS) entry which is preliminary data.</text>
</comment>
<feature type="region of interest" description="Disordered" evidence="10">
    <location>
        <begin position="512"/>
        <end position="541"/>
    </location>
</feature>